<dbReference type="Proteomes" id="UP001497392">
    <property type="component" value="Unassembled WGS sequence"/>
</dbReference>
<dbReference type="SMART" id="SM00487">
    <property type="entry name" value="DEXDc"/>
    <property type="match status" value="1"/>
</dbReference>
<dbReference type="Pfam" id="PF00271">
    <property type="entry name" value="Helicase_C"/>
    <property type="match status" value="1"/>
</dbReference>
<dbReference type="PROSITE" id="PS50157">
    <property type="entry name" value="ZINC_FINGER_C2H2_2"/>
    <property type="match status" value="1"/>
</dbReference>
<dbReference type="InterPro" id="IPR001650">
    <property type="entry name" value="Helicase_C-like"/>
</dbReference>
<dbReference type="PROSITE" id="PS51194">
    <property type="entry name" value="HELICASE_CTER"/>
    <property type="match status" value="1"/>
</dbReference>
<dbReference type="Pfam" id="PF04408">
    <property type="entry name" value="WHD_HA2"/>
    <property type="match status" value="1"/>
</dbReference>
<dbReference type="InterPro" id="IPR027417">
    <property type="entry name" value="P-loop_NTPase"/>
</dbReference>
<dbReference type="SMART" id="SM00847">
    <property type="entry name" value="HA2"/>
    <property type="match status" value="1"/>
</dbReference>
<keyword evidence="2" id="KW-0378">Hydrolase</keyword>
<evidence type="ECO:0000256" key="4">
    <source>
        <dbReference type="ARBA" id="ARBA00022840"/>
    </source>
</evidence>
<reference evidence="12 13" key="1">
    <citation type="submission" date="2024-06" db="EMBL/GenBank/DDBJ databases">
        <authorList>
            <person name="Kraege A."/>
            <person name="Thomma B."/>
        </authorList>
    </citation>
    <scope>NUCLEOTIDE SEQUENCE [LARGE SCALE GENOMIC DNA]</scope>
</reference>
<dbReference type="Gene3D" id="1.20.120.1080">
    <property type="match status" value="1"/>
</dbReference>
<evidence type="ECO:0000259" key="9">
    <source>
        <dbReference type="PROSITE" id="PS50157"/>
    </source>
</evidence>
<dbReference type="InterPro" id="IPR011709">
    <property type="entry name" value="DEAD-box_helicase_OB_fold"/>
</dbReference>
<keyword evidence="1" id="KW-0547">Nucleotide-binding</keyword>
<dbReference type="CDD" id="cd17917">
    <property type="entry name" value="DEXHc_RHA-like"/>
    <property type="match status" value="1"/>
</dbReference>
<dbReference type="Pfam" id="PF24385">
    <property type="entry name" value="DSRM_DHX29"/>
    <property type="match status" value="1"/>
</dbReference>
<evidence type="ECO:0000313" key="13">
    <source>
        <dbReference type="Proteomes" id="UP001497392"/>
    </source>
</evidence>
<feature type="domain" description="UBA" evidence="8">
    <location>
        <begin position="353"/>
        <end position="397"/>
    </location>
</feature>
<dbReference type="Pfam" id="PF00270">
    <property type="entry name" value="DEAD"/>
    <property type="match status" value="1"/>
</dbReference>
<evidence type="ECO:0000256" key="2">
    <source>
        <dbReference type="ARBA" id="ARBA00022801"/>
    </source>
</evidence>
<dbReference type="SUPFAM" id="SSF52540">
    <property type="entry name" value="P-loop containing nucleoside triphosphate hydrolases"/>
    <property type="match status" value="1"/>
</dbReference>
<dbReference type="Gene3D" id="3.10.110.10">
    <property type="entry name" value="Ubiquitin Conjugating Enzyme"/>
    <property type="match status" value="1"/>
</dbReference>
<protein>
    <submittedName>
        <fullName evidence="12">G3207 protein</fullName>
    </submittedName>
</protein>
<evidence type="ECO:0000256" key="5">
    <source>
        <dbReference type="ARBA" id="ARBA00060772"/>
    </source>
</evidence>
<gene>
    <name evidence="12" type="primary">g3207</name>
    <name evidence="12" type="ORF">VP750_LOCUS2739</name>
</gene>
<evidence type="ECO:0000259" key="10">
    <source>
        <dbReference type="PROSITE" id="PS51192"/>
    </source>
</evidence>
<dbReference type="InterPro" id="IPR059023">
    <property type="entry name" value="RNA_hel_CTD"/>
</dbReference>
<dbReference type="PANTHER" id="PTHR18934">
    <property type="entry name" value="ATP-DEPENDENT RNA HELICASE"/>
    <property type="match status" value="1"/>
</dbReference>
<evidence type="ECO:0000256" key="3">
    <source>
        <dbReference type="ARBA" id="ARBA00022806"/>
    </source>
</evidence>
<keyword evidence="6" id="KW-0863">Zinc-finger</keyword>
<dbReference type="SUPFAM" id="SSF54495">
    <property type="entry name" value="UBC-like"/>
    <property type="match status" value="1"/>
</dbReference>
<name>A0ABP1FM85_9CHLO</name>
<dbReference type="PANTHER" id="PTHR18934:SF145">
    <property type="entry name" value="ATP-DEPENDENT RNA HELICASE DHX57-RELATED"/>
    <property type="match status" value="1"/>
</dbReference>
<evidence type="ECO:0000256" key="6">
    <source>
        <dbReference type="PROSITE-ProRule" id="PRU00042"/>
    </source>
</evidence>
<keyword evidence="13" id="KW-1185">Reference proteome</keyword>
<dbReference type="Pfam" id="PF26026">
    <property type="entry name" value="RNA_hel_CTD"/>
    <property type="match status" value="1"/>
</dbReference>
<dbReference type="PROSITE" id="PS51192">
    <property type="entry name" value="HELICASE_ATP_BIND_1"/>
    <property type="match status" value="1"/>
</dbReference>
<keyword evidence="6" id="KW-0479">Metal-binding</keyword>
<dbReference type="Pfam" id="PF07717">
    <property type="entry name" value="OB_NTP_bind"/>
    <property type="match status" value="1"/>
</dbReference>
<sequence length="1391" mass="151875">MGGVRNREEKKKAAHVFSSGGGGGTKGPAVVDKRNVELECPHCDRTFKQVQRFREHIQKKHADVVDGETEPSTESTSAAPAGPHSQQQGKTMDVGAKAGFYTEKSPKMLLHEWCMQKKRPTPRYRITAAEEGEQITKAKVVLADPKDRDKDVVAFLAAEHQCSSLEESGQRVAVTALHRVAGERALHRVLPQMYRPLWHQLGEHAERRAEGQARAAAAAEARQVREKARRMGQMRRAPKDVVMSEAQRRMVQSILREQGHDVGCSTSAGAAFQTDEGALGEVMAQLRSLGFEDSDAQDAVAITIAEGGQPRLEAALDWLCVHVPEPNLPARFAAGASGVPFQILHAANGKSMGEDKSVADPDLVDLMELGYGHDEAMTALTAAKGDISLAFKDLFDSLTGPCNASSSAEVSGDAPADEAGVWAEEREALQAIYGEDMYILGPSRTLLSVDAHGTHFVLDFRIQPHLKYPSQPPLIGVRCPDIGSQSRLQLAKLLFEKGMELQGDKHIREQDHLPTPQPKQRQRPMQHHQRVDVMQQSAMLQERWKAWQSSSPEARMRATRSGLPASERRAPFLQALQQSKVVVIQGATGSGKSTQMPQYILEQAIEKGQGGACNILVTQPRRISAVGVATRVAQERGERLGDVVGYSVRLDSRRSAQTRLLFCTTGVVLRRLLSDPTLEGVTHVVVDEVHERSADSDLLLLLLRDLLTILSNPSLRVVLMSATAEAGAFVQYFDAVPGKGQQTSSCSIVNIPGITHPVEDLYLEDVLEQTGVQIGRGSKWARKGRPEAEFKVPDTTGPRHPQSFEGASTNRASTLLEPGQEYSQATQRSLQNIDESLINYELLEALVCHIVSSQQAINSDANAILIFMPGAPEISRLVRALQGSSQLQRAAQGQSCRILPLHGSLPPDQQAKVFDRVKSGQRKIVVATNVAETSITIDDVVCVIDCGRVKEIRYDAERGIARLQEGWVSLASAQQRRGRAGRVRPGTCYKMFSRRQAGTMEAHQLPEVQRMPLESLCLSVKTCLPHVASIQLALARLLSPPTGQAVTAAVKSLTVLGALDDEEALTPLGQHLSKMPMDIRLAKTLIYASMLRCIDPVLTIVAAIAWGKPVFLSHPDRREEANAARKLLAADSAAARSDHLLIVAAFSAWDAARTEQGRQAAFQVASQLHLSDAAMEATLNGRAEYARILADLGFVSSAYAARCNSPDITEGADGQDAMSSNARVIKAAICAGFYPSILRIEHPPRVYKKVLGGAMESDASPARLKFFDRTKGRVFMHPASINFNCGEFPSGWMVYSDITETSKVYVREASMVPVYALLLFGGKLIVHHVEGLISLDNWAKFKAPAQIATLVDGLRKEVEHLLLRKIEDPGLVLGQNRVVEAMLRLLSHDGF</sequence>
<evidence type="ECO:0000313" key="12">
    <source>
        <dbReference type="EMBL" id="CAL5221080.1"/>
    </source>
</evidence>
<feature type="region of interest" description="Disordered" evidence="7">
    <location>
        <begin position="785"/>
        <end position="806"/>
    </location>
</feature>
<feature type="compositionally biased region" description="Polar residues" evidence="7">
    <location>
        <begin position="72"/>
        <end position="90"/>
    </location>
</feature>
<organism evidence="12 13">
    <name type="scientific">Coccomyxa viridis</name>
    <dbReference type="NCBI Taxonomy" id="1274662"/>
    <lineage>
        <taxon>Eukaryota</taxon>
        <taxon>Viridiplantae</taxon>
        <taxon>Chlorophyta</taxon>
        <taxon>core chlorophytes</taxon>
        <taxon>Trebouxiophyceae</taxon>
        <taxon>Trebouxiophyceae incertae sedis</taxon>
        <taxon>Coccomyxaceae</taxon>
        <taxon>Coccomyxa</taxon>
    </lineage>
</organism>
<dbReference type="InterPro" id="IPR007502">
    <property type="entry name" value="Helicase-assoc_dom"/>
</dbReference>
<dbReference type="InterPro" id="IPR013087">
    <property type="entry name" value="Znf_C2H2_type"/>
</dbReference>
<dbReference type="SUPFAM" id="SSF46934">
    <property type="entry name" value="UBA-like"/>
    <property type="match status" value="1"/>
</dbReference>
<dbReference type="CDD" id="cd18791">
    <property type="entry name" value="SF2_C_RHA"/>
    <property type="match status" value="1"/>
</dbReference>
<dbReference type="Pfam" id="PF21010">
    <property type="entry name" value="HA2_C"/>
    <property type="match status" value="1"/>
</dbReference>
<dbReference type="InterPro" id="IPR006575">
    <property type="entry name" value="RWD_dom"/>
</dbReference>
<dbReference type="PROSITE" id="PS00028">
    <property type="entry name" value="ZINC_FINGER_C2H2_1"/>
    <property type="match status" value="1"/>
</dbReference>
<dbReference type="EMBL" id="CAXHTA020000004">
    <property type="protein sequence ID" value="CAL5221080.1"/>
    <property type="molecule type" value="Genomic_DNA"/>
</dbReference>
<feature type="domain" description="C2H2-type" evidence="9">
    <location>
        <begin position="38"/>
        <end position="62"/>
    </location>
</feature>
<proteinExistence type="inferred from homology"/>
<feature type="domain" description="Helicase C-terminal" evidence="11">
    <location>
        <begin position="856"/>
        <end position="1024"/>
    </location>
</feature>
<feature type="region of interest" description="Disordered" evidence="7">
    <location>
        <begin position="59"/>
        <end position="92"/>
    </location>
</feature>
<dbReference type="InterPro" id="IPR015940">
    <property type="entry name" value="UBA"/>
</dbReference>
<evidence type="ECO:0000259" key="11">
    <source>
        <dbReference type="PROSITE" id="PS51194"/>
    </source>
</evidence>
<dbReference type="SUPFAM" id="SSF54768">
    <property type="entry name" value="dsRNA-binding domain-like"/>
    <property type="match status" value="1"/>
</dbReference>
<accession>A0ABP1FM85</accession>
<feature type="region of interest" description="Disordered" evidence="7">
    <location>
        <begin position="505"/>
        <end position="528"/>
    </location>
</feature>
<dbReference type="Gene3D" id="3.40.50.300">
    <property type="entry name" value="P-loop containing nucleotide triphosphate hydrolases"/>
    <property type="match status" value="2"/>
</dbReference>
<dbReference type="SMART" id="SM00355">
    <property type="entry name" value="ZnF_C2H2"/>
    <property type="match status" value="1"/>
</dbReference>
<feature type="domain" description="Helicase ATP-binding" evidence="10">
    <location>
        <begin position="573"/>
        <end position="742"/>
    </location>
</feature>
<dbReference type="PROSITE" id="PS50030">
    <property type="entry name" value="UBA"/>
    <property type="match status" value="1"/>
</dbReference>
<comment type="caution">
    <text evidence="12">The sequence shown here is derived from an EMBL/GenBank/DDBJ whole genome shotgun (WGS) entry which is preliminary data.</text>
</comment>
<dbReference type="Pfam" id="PF05773">
    <property type="entry name" value="RWD"/>
    <property type="match status" value="1"/>
</dbReference>
<evidence type="ECO:0000256" key="1">
    <source>
        <dbReference type="ARBA" id="ARBA00022741"/>
    </source>
</evidence>
<keyword evidence="4" id="KW-0067">ATP-binding</keyword>
<dbReference type="InterPro" id="IPR014001">
    <property type="entry name" value="Helicase_ATP-bd"/>
</dbReference>
<dbReference type="InterPro" id="IPR056328">
    <property type="entry name" value="DSRM_DHX29"/>
</dbReference>
<evidence type="ECO:0000256" key="7">
    <source>
        <dbReference type="SAM" id="MobiDB-lite"/>
    </source>
</evidence>
<dbReference type="InterPro" id="IPR011545">
    <property type="entry name" value="DEAD/DEAH_box_helicase_dom"/>
</dbReference>
<dbReference type="InterPro" id="IPR048333">
    <property type="entry name" value="HA2_WH"/>
</dbReference>
<dbReference type="InterPro" id="IPR056890">
    <property type="entry name" value="UBA_DHX29-like"/>
</dbReference>
<feature type="region of interest" description="Disordered" evidence="7">
    <location>
        <begin position="1"/>
        <end position="30"/>
    </location>
</feature>
<keyword evidence="6" id="KW-0862">Zinc</keyword>
<evidence type="ECO:0000259" key="8">
    <source>
        <dbReference type="PROSITE" id="PS50030"/>
    </source>
</evidence>
<dbReference type="SMART" id="SM00490">
    <property type="entry name" value="HELICc"/>
    <property type="match status" value="1"/>
</dbReference>
<feature type="compositionally biased region" description="Basic and acidic residues" evidence="7">
    <location>
        <begin position="1"/>
        <end position="11"/>
    </location>
</feature>
<dbReference type="Pfam" id="PF24899">
    <property type="entry name" value="UBA_DHX29"/>
    <property type="match status" value="1"/>
</dbReference>
<dbReference type="InterPro" id="IPR016135">
    <property type="entry name" value="UBQ-conjugating_enzyme/RWD"/>
</dbReference>
<keyword evidence="3" id="KW-0347">Helicase</keyword>
<comment type="similarity">
    <text evidence="5">Belongs to the DExH box helicase family.</text>
</comment>
<dbReference type="InterPro" id="IPR009060">
    <property type="entry name" value="UBA-like_sf"/>
</dbReference>